<dbReference type="AlphaFoldDB" id="A0A1L8D167"/>
<accession>A0A1L8D167</accession>
<reference evidence="3" key="1">
    <citation type="submission" date="2016-12" db="EMBL/GenBank/DDBJ databases">
        <title>Draft Genome Sequences od Carboxydothermus pertinax and islandicus, Hydrogenogenic Carboxydotrophic Bacteria.</title>
        <authorList>
            <person name="Fukuyama Y."/>
            <person name="Ohmae K."/>
            <person name="Yoneda Y."/>
            <person name="Yoshida T."/>
            <person name="Sako Y."/>
        </authorList>
    </citation>
    <scope>NUCLEOTIDE SEQUENCE [LARGE SCALE GENOMIC DNA]</scope>
    <source>
        <strain evidence="3">SET</strain>
    </source>
</reference>
<dbReference type="STRING" id="661089.ciss_08170"/>
<protein>
    <submittedName>
        <fullName evidence="2">Rubrerythrin</fullName>
    </submittedName>
</protein>
<proteinExistence type="predicted"/>
<organism evidence="2 3">
    <name type="scientific">Carboxydothermus islandicus</name>
    <dbReference type="NCBI Taxonomy" id="661089"/>
    <lineage>
        <taxon>Bacteria</taxon>
        <taxon>Bacillati</taxon>
        <taxon>Bacillota</taxon>
        <taxon>Clostridia</taxon>
        <taxon>Thermoanaerobacterales</taxon>
        <taxon>Thermoanaerobacteraceae</taxon>
        <taxon>Carboxydothermus</taxon>
    </lineage>
</organism>
<dbReference type="InterPro" id="IPR009078">
    <property type="entry name" value="Ferritin-like_SF"/>
</dbReference>
<sequence>MAKINDFIKLAQNMEIRGIEFYEKAFKLAQVEEVRETFRFLIEEEKEHVRFFEKLLEKDWDVEISAESSRYLKGIFDFPFLGEKELEEVSRYTREKEALELAAQAEKDAILFYQELSNVILDEKLKDAIGKIIEEEKMHLVAIRERIYELLSD</sequence>
<dbReference type="RefSeq" id="WP_075865067.1">
    <property type="nucleotide sequence ID" value="NZ_BDJL01000019.1"/>
</dbReference>
<comment type="caution">
    <text evidence="2">The sequence shown here is derived from an EMBL/GenBank/DDBJ whole genome shotgun (WGS) entry which is preliminary data.</text>
</comment>
<evidence type="ECO:0000259" key="1">
    <source>
        <dbReference type="Pfam" id="PF02915"/>
    </source>
</evidence>
<dbReference type="Pfam" id="PF02915">
    <property type="entry name" value="Rubrerythrin"/>
    <property type="match status" value="1"/>
</dbReference>
<dbReference type="GO" id="GO:0046872">
    <property type="term" value="F:metal ion binding"/>
    <property type="evidence" value="ECO:0007669"/>
    <property type="project" value="InterPro"/>
</dbReference>
<evidence type="ECO:0000313" key="3">
    <source>
        <dbReference type="Proteomes" id="UP000187338"/>
    </source>
</evidence>
<keyword evidence="3" id="KW-1185">Reference proteome</keyword>
<dbReference type="Proteomes" id="UP000187338">
    <property type="component" value="Unassembled WGS sequence"/>
</dbReference>
<dbReference type="SUPFAM" id="SSF47240">
    <property type="entry name" value="Ferritin-like"/>
    <property type="match status" value="1"/>
</dbReference>
<feature type="domain" description="Rubrerythrin diiron-binding" evidence="1">
    <location>
        <begin position="6"/>
        <end position="140"/>
    </location>
</feature>
<name>A0A1L8D167_9THEO</name>
<dbReference type="EMBL" id="BDJL01000019">
    <property type="protein sequence ID" value="GAV24884.1"/>
    <property type="molecule type" value="Genomic_DNA"/>
</dbReference>
<dbReference type="PANTHER" id="PTHR33531:SF7">
    <property type="entry name" value="HYPOTHETICAL MEMBRANE PROTEIN, CONSERVED"/>
    <property type="match status" value="1"/>
</dbReference>
<dbReference type="Gene3D" id="1.20.1260.10">
    <property type="match status" value="1"/>
</dbReference>
<dbReference type="InterPro" id="IPR003251">
    <property type="entry name" value="Rr_diiron-bd_dom"/>
</dbReference>
<dbReference type="GO" id="GO:0016491">
    <property type="term" value="F:oxidoreductase activity"/>
    <property type="evidence" value="ECO:0007669"/>
    <property type="project" value="InterPro"/>
</dbReference>
<evidence type="ECO:0000313" key="2">
    <source>
        <dbReference type="EMBL" id="GAV24884.1"/>
    </source>
</evidence>
<gene>
    <name evidence="2" type="ORF">ciss_08170</name>
</gene>
<dbReference type="CDD" id="cd01045">
    <property type="entry name" value="Ferritin_like_AB"/>
    <property type="match status" value="1"/>
</dbReference>
<dbReference type="PANTHER" id="PTHR33531">
    <property type="entry name" value="RUBRERYTHRIN SUBFAMILY"/>
    <property type="match status" value="1"/>
</dbReference>
<dbReference type="InterPro" id="IPR012347">
    <property type="entry name" value="Ferritin-like"/>
</dbReference>